<evidence type="ECO:0000313" key="1">
    <source>
        <dbReference type="EMBL" id="MDC0667786.1"/>
    </source>
</evidence>
<gene>
    <name evidence="1" type="ORF">POL58_08560</name>
</gene>
<protein>
    <submittedName>
        <fullName evidence="1">Uncharacterized protein</fullName>
    </submittedName>
</protein>
<comment type="caution">
    <text evidence="1">The sequence shown here is derived from an EMBL/GenBank/DDBJ whole genome shotgun (WGS) entry which is preliminary data.</text>
</comment>
<dbReference type="RefSeq" id="WP_271996162.1">
    <property type="nucleotide sequence ID" value="NZ_JAQNDN010000002.1"/>
</dbReference>
<name>A0ABT5B107_9BACT</name>
<dbReference type="Proteomes" id="UP001217838">
    <property type="component" value="Unassembled WGS sequence"/>
</dbReference>
<sequence length="133" mass="14770">MNEADRVRLAAHGVPPNALRAARDGGAAVHPALAFRVGVPWKTARSPARATLVPLWECETVVTALRDDGMFVHVSLELPEEPLWATPSFDEVTERLLITLWEDDVAEADLREVARLFQFRAIEPLLHRLDGQG</sequence>
<keyword evidence="2" id="KW-1185">Reference proteome</keyword>
<dbReference type="EMBL" id="JAQNDN010000002">
    <property type="protein sequence ID" value="MDC0667786.1"/>
    <property type="molecule type" value="Genomic_DNA"/>
</dbReference>
<accession>A0ABT5B107</accession>
<evidence type="ECO:0000313" key="2">
    <source>
        <dbReference type="Proteomes" id="UP001217838"/>
    </source>
</evidence>
<proteinExistence type="predicted"/>
<reference evidence="1 2" key="1">
    <citation type="submission" date="2022-11" db="EMBL/GenBank/DDBJ databases">
        <title>Minimal conservation of predation-associated metabolite biosynthetic gene clusters underscores biosynthetic potential of Myxococcota including descriptions for ten novel species: Archangium lansinium sp. nov., Myxococcus landrumus sp. nov., Nannocystis bai.</title>
        <authorList>
            <person name="Ahearne A."/>
            <person name="Stevens C."/>
            <person name="Dowd S."/>
        </authorList>
    </citation>
    <scope>NUCLEOTIDE SEQUENCE [LARGE SCALE GENOMIC DNA]</scope>
    <source>
        <strain evidence="1 2">NCELM</strain>
    </source>
</reference>
<organism evidence="1 2">
    <name type="scientific">Nannocystis radixulma</name>
    <dbReference type="NCBI Taxonomy" id="2995305"/>
    <lineage>
        <taxon>Bacteria</taxon>
        <taxon>Pseudomonadati</taxon>
        <taxon>Myxococcota</taxon>
        <taxon>Polyangia</taxon>
        <taxon>Nannocystales</taxon>
        <taxon>Nannocystaceae</taxon>
        <taxon>Nannocystis</taxon>
    </lineage>
</organism>